<proteinExistence type="predicted"/>
<comment type="caution">
    <text evidence="1">The sequence shown here is derived from an EMBL/GenBank/DDBJ whole genome shotgun (WGS) entry which is preliminary data.</text>
</comment>
<gene>
    <name evidence="1" type="ORF">GCM10023143_01770</name>
</gene>
<accession>A0ABP8FD07</accession>
<dbReference type="EMBL" id="BAABFN010000001">
    <property type="protein sequence ID" value="GAA4300628.1"/>
    <property type="molecule type" value="Genomic_DNA"/>
</dbReference>
<reference evidence="2" key="1">
    <citation type="journal article" date="2019" name="Int. J. Syst. Evol. Microbiol.">
        <title>The Global Catalogue of Microorganisms (GCM) 10K type strain sequencing project: providing services to taxonomists for standard genome sequencing and annotation.</title>
        <authorList>
            <consortium name="The Broad Institute Genomics Platform"/>
            <consortium name="The Broad Institute Genome Sequencing Center for Infectious Disease"/>
            <person name="Wu L."/>
            <person name="Ma J."/>
        </authorList>
    </citation>
    <scope>NUCLEOTIDE SEQUENCE [LARGE SCALE GENOMIC DNA]</scope>
    <source>
        <strain evidence="2">JCM 17664</strain>
    </source>
</reference>
<sequence>MLNTQFVNKPSPEELWYLSKDAVEHPEKSIHQFFDTYSLGSAHERLWKMLKFTIGSEEINEWDEIKRTNLIYFFELLTELLKANYVLFFKMRETTIKK</sequence>
<name>A0ABP8FD07_9BACT</name>
<evidence type="ECO:0000313" key="1">
    <source>
        <dbReference type="EMBL" id="GAA4300628.1"/>
    </source>
</evidence>
<dbReference type="RefSeq" id="WP_344973834.1">
    <property type="nucleotide sequence ID" value="NZ_BAABFN010000001.1"/>
</dbReference>
<keyword evidence="2" id="KW-1185">Reference proteome</keyword>
<organism evidence="1 2">
    <name type="scientific">Compostibacter hankyongensis</name>
    <dbReference type="NCBI Taxonomy" id="1007089"/>
    <lineage>
        <taxon>Bacteria</taxon>
        <taxon>Pseudomonadati</taxon>
        <taxon>Bacteroidota</taxon>
        <taxon>Chitinophagia</taxon>
        <taxon>Chitinophagales</taxon>
        <taxon>Chitinophagaceae</taxon>
        <taxon>Compostibacter</taxon>
    </lineage>
</organism>
<evidence type="ECO:0000313" key="2">
    <source>
        <dbReference type="Proteomes" id="UP001501207"/>
    </source>
</evidence>
<protein>
    <submittedName>
        <fullName evidence="1">Uncharacterized protein</fullName>
    </submittedName>
</protein>
<dbReference type="Proteomes" id="UP001501207">
    <property type="component" value="Unassembled WGS sequence"/>
</dbReference>